<dbReference type="EMBL" id="CP024923">
    <property type="protein sequence ID" value="ATY31436.1"/>
    <property type="molecule type" value="Genomic_DNA"/>
</dbReference>
<evidence type="ECO:0000256" key="6">
    <source>
        <dbReference type="ARBA" id="ARBA00023136"/>
    </source>
</evidence>
<comment type="subcellular location">
    <subcellularLocation>
        <location evidence="1">Membrane</location>
        <topology evidence="1">Multi-pass membrane protein</topology>
    </subcellularLocation>
</comment>
<accession>A0A2K8MFW3</accession>
<dbReference type="InterPro" id="IPR011701">
    <property type="entry name" value="MFS"/>
</dbReference>
<feature type="transmembrane region" description="Helical" evidence="7">
    <location>
        <begin position="345"/>
        <end position="369"/>
    </location>
</feature>
<dbReference type="Pfam" id="PF07690">
    <property type="entry name" value="MFS_1"/>
    <property type="match status" value="1"/>
</dbReference>
<feature type="transmembrane region" description="Helical" evidence="7">
    <location>
        <begin position="62"/>
        <end position="79"/>
    </location>
</feature>
<evidence type="ECO:0000256" key="3">
    <source>
        <dbReference type="ARBA" id="ARBA00022448"/>
    </source>
</evidence>
<dbReference type="PANTHER" id="PTHR12778:SF10">
    <property type="entry name" value="MAJOR FACILITATOR SUPERFAMILY DOMAIN-CONTAINING PROTEIN 3"/>
    <property type="match status" value="1"/>
</dbReference>
<keyword evidence="5 7" id="KW-1133">Transmembrane helix</keyword>
<evidence type="ECO:0000256" key="5">
    <source>
        <dbReference type="ARBA" id="ARBA00022989"/>
    </source>
</evidence>
<dbReference type="InterPro" id="IPR036259">
    <property type="entry name" value="MFS_trans_sf"/>
</dbReference>
<keyword evidence="3" id="KW-0813">Transport</keyword>
<keyword evidence="4 7" id="KW-0812">Transmembrane</keyword>
<dbReference type="SUPFAM" id="SSF103473">
    <property type="entry name" value="MFS general substrate transporter"/>
    <property type="match status" value="1"/>
</dbReference>
<sequence>MADGAVLEEGTRGGFGATMAPYFRSRPIAALLLGISSGFPLALLLGTMTFWLAKVGIEKKTIGFAIGLTTPYTLKFLWAPLVDRLKLPVLTGLFGQRRAWLFLVQALLFGSVWMLGASRPELHLGVFAFWAIVTAFLGATQDIVIDAYRIEILPEDELAHGTANNQFGYRLGAFFAGVGTIALASTEGFGLGWGMAYGLTGLCILPGMIAALWMGPGLHDKVLSNEAPRQSVGQWLQTTLIGPFGEFLMRRGALLILLFVLVYKLGDAMGQAMLNPMIVELGFSDTEFIAINKVIGFWGLILGTALSAPLLAWLGMGRALFVSGVLMMVSNLTFAILASQGHSTLWLTIAVATEQVTSGLGLTIFVTYLSGLSSLAYTATQFALLSSLAGVGRTWLSSPAGIIAEQLGWVGFWMMTTIVALPGMLLLWILWRKGFVVESVRKARAGAKEAAPAGTAAR</sequence>
<reference evidence="8 9" key="1">
    <citation type="submission" date="2017-11" db="EMBL/GenBank/DDBJ databases">
        <title>Complete genome sequence of Sphingomonas sp. Strain Cra20, a psychrotolerant potential plant growth promoting rhizobacteria.</title>
        <authorList>
            <person name="Luo Y."/>
        </authorList>
    </citation>
    <scope>NUCLEOTIDE SEQUENCE [LARGE SCALE GENOMIC DNA]</scope>
    <source>
        <strain evidence="8 9">Cra20</strain>
    </source>
</reference>
<keyword evidence="6 7" id="KW-0472">Membrane</keyword>
<feature type="transmembrane region" description="Helical" evidence="7">
    <location>
        <begin position="408"/>
        <end position="431"/>
    </location>
</feature>
<gene>
    <name evidence="8" type="ORF">CVN68_05100</name>
</gene>
<feature type="transmembrane region" description="Helical" evidence="7">
    <location>
        <begin position="253"/>
        <end position="274"/>
    </location>
</feature>
<feature type="transmembrane region" description="Helical" evidence="7">
    <location>
        <begin position="375"/>
        <end position="396"/>
    </location>
</feature>
<protein>
    <submittedName>
        <fullName evidence="8">MFS transporter</fullName>
    </submittedName>
</protein>
<evidence type="ECO:0000256" key="1">
    <source>
        <dbReference type="ARBA" id="ARBA00004141"/>
    </source>
</evidence>
<feature type="transmembrane region" description="Helical" evidence="7">
    <location>
        <begin position="320"/>
        <end position="338"/>
    </location>
</feature>
<evidence type="ECO:0000313" key="9">
    <source>
        <dbReference type="Proteomes" id="UP000229081"/>
    </source>
</evidence>
<feature type="transmembrane region" description="Helical" evidence="7">
    <location>
        <begin position="295"/>
        <end position="314"/>
    </location>
</feature>
<dbReference type="Proteomes" id="UP000229081">
    <property type="component" value="Chromosome"/>
</dbReference>
<name>A0A2K8MFW3_9SPHN</name>
<dbReference type="PANTHER" id="PTHR12778">
    <property type="entry name" value="SOLUTE CARRIER FAMILY 33 ACETYL-COA TRANSPORTER -RELATED"/>
    <property type="match status" value="1"/>
</dbReference>
<evidence type="ECO:0000313" key="8">
    <source>
        <dbReference type="EMBL" id="ATY31436.1"/>
    </source>
</evidence>
<feature type="transmembrane region" description="Helical" evidence="7">
    <location>
        <begin position="167"/>
        <end position="184"/>
    </location>
</feature>
<keyword evidence="9" id="KW-1185">Reference proteome</keyword>
<dbReference type="AlphaFoldDB" id="A0A2K8MFW3"/>
<feature type="transmembrane region" description="Helical" evidence="7">
    <location>
        <begin position="196"/>
        <end position="215"/>
    </location>
</feature>
<dbReference type="InterPro" id="IPR004752">
    <property type="entry name" value="AmpG_permease/AT-1"/>
</dbReference>
<comment type="similarity">
    <text evidence="2">Belongs to the major facilitator superfamily.</text>
</comment>
<organism evidence="8 9">
    <name type="scientific">Sphingomonas psychrotolerans</name>
    <dbReference type="NCBI Taxonomy" id="1327635"/>
    <lineage>
        <taxon>Bacteria</taxon>
        <taxon>Pseudomonadati</taxon>
        <taxon>Pseudomonadota</taxon>
        <taxon>Alphaproteobacteria</taxon>
        <taxon>Sphingomonadales</taxon>
        <taxon>Sphingomonadaceae</taxon>
        <taxon>Sphingomonas</taxon>
    </lineage>
</organism>
<evidence type="ECO:0000256" key="7">
    <source>
        <dbReference type="SAM" id="Phobius"/>
    </source>
</evidence>
<feature type="transmembrane region" description="Helical" evidence="7">
    <location>
        <begin position="124"/>
        <end position="147"/>
    </location>
</feature>
<dbReference type="GO" id="GO:0016020">
    <property type="term" value="C:membrane"/>
    <property type="evidence" value="ECO:0007669"/>
    <property type="project" value="UniProtKB-SubCell"/>
</dbReference>
<evidence type="ECO:0000256" key="4">
    <source>
        <dbReference type="ARBA" id="ARBA00022692"/>
    </source>
</evidence>
<dbReference type="RefSeq" id="WP_100281247.1">
    <property type="nucleotide sequence ID" value="NZ_CP024923.1"/>
</dbReference>
<evidence type="ECO:0000256" key="2">
    <source>
        <dbReference type="ARBA" id="ARBA00008335"/>
    </source>
</evidence>
<proteinExistence type="inferred from homology"/>
<feature type="transmembrane region" description="Helical" evidence="7">
    <location>
        <begin position="99"/>
        <end position="117"/>
    </location>
</feature>
<dbReference type="NCBIfam" id="TIGR00901">
    <property type="entry name" value="2A0125"/>
    <property type="match status" value="1"/>
</dbReference>
<dbReference type="KEGG" id="sphc:CVN68_05100"/>
<dbReference type="GO" id="GO:0022857">
    <property type="term" value="F:transmembrane transporter activity"/>
    <property type="evidence" value="ECO:0007669"/>
    <property type="project" value="InterPro"/>
</dbReference>
<dbReference type="Gene3D" id="1.20.1250.20">
    <property type="entry name" value="MFS general substrate transporter like domains"/>
    <property type="match status" value="1"/>
</dbReference>
<feature type="transmembrane region" description="Helical" evidence="7">
    <location>
        <begin position="28"/>
        <end position="53"/>
    </location>
</feature>
<dbReference type="OrthoDB" id="9787815at2"/>